<keyword evidence="2" id="KW-1185">Reference proteome</keyword>
<evidence type="ECO:0000313" key="2">
    <source>
        <dbReference type="Proteomes" id="UP000063234"/>
    </source>
</evidence>
<organism evidence="1 2">
    <name type="scientific">Thermosulfidibacter takaii (strain DSM 17441 / JCM 13301 / NBRC 103674 / ABI70S6)</name>
    <dbReference type="NCBI Taxonomy" id="1298851"/>
    <lineage>
        <taxon>Bacteria</taxon>
        <taxon>Pseudomonadati</taxon>
        <taxon>Thermosulfidibacterota</taxon>
        <taxon>Thermosulfidibacteria</taxon>
        <taxon>Thermosulfidibacterales</taxon>
        <taxon>Thermosulfidibacteraceae</taxon>
    </lineage>
</organism>
<name>A0A0S3QSH9_THET7</name>
<dbReference type="OrthoDB" id="9963868at2"/>
<sequence length="154" mass="17446">MGREMLHEYLIPYFGFCQAVGKLMEAAALGKLTARELVDLQKLWKEETDDDPPRVYLHAGELPKIKRLAEEPLLKERDLEALGRLLQEMADKLASSVMLVEGSRFTAARAIEQLQEQLKKYAKHLDSDLPWAMEDFSVASTGSRDNGRGNNRKS</sequence>
<dbReference type="KEGG" id="ttk:TST_0491"/>
<accession>A0A0S3QSH9</accession>
<dbReference type="AlphaFoldDB" id="A0A0S3QSH9"/>
<evidence type="ECO:0000313" key="1">
    <source>
        <dbReference type="EMBL" id="BAT71298.1"/>
    </source>
</evidence>
<dbReference type="Proteomes" id="UP000063234">
    <property type="component" value="Chromosome"/>
</dbReference>
<dbReference type="EMBL" id="AP013035">
    <property type="protein sequence ID" value="BAT71298.1"/>
    <property type="molecule type" value="Genomic_DNA"/>
</dbReference>
<dbReference type="RefSeq" id="WP_068549217.1">
    <property type="nucleotide sequence ID" value="NZ_AP013035.1"/>
</dbReference>
<proteinExistence type="predicted"/>
<gene>
    <name evidence="1" type="ORF">TST_0491</name>
</gene>
<reference evidence="2" key="1">
    <citation type="journal article" date="2018" name="Science">
        <title>A primordial and reversible TCA cycle in a facultatively chemolithoautotrophic thermophile.</title>
        <authorList>
            <person name="Nunoura T."/>
            <person name="Chikaraishi Y."/>
            <person name="Izaki R."/>
            <person name="Suwa T."/>
            <person name="Sato T."/>
            <person name="Harada T."/>
            <person name="Mori K."/>
            <person name="Kato Y."/>
            <person name="Miyazaki M."/>
            <person name="Shimamura S."/>
            <person name="Yanagawa K."/>
            <person name="Shuto A."/>
            <person name="Ohkouchi N."/>
            <person name="Fujita N."/>
            <person name="Takaki Y."/>
            <person name="Atomi H."/>
            <person name="Takai K."/>
        </authorList>
    </citation>
    <scope>NUCLEOTIDE SEQUENCE [LARGE SCALE GENOMIC DNA]</scope>
    <source>
        <strain evidence="2">DSM 17441 / JCM 13301 / NBRC 103674 / ABI70S6</strain>
    </source>
</reference>
<protein>
    <submittedName>
        <fullName evidence="1">Uncharacterized protein</fullName>
    </submittedName>
</protein>